<dbReference type="RefSeq" id="WP_310372561.1">
    <property type="nucleotide sequence ID" value="NZ_JAVDXT010000001.1"/>
</dbReference>
<evidence type="ECO:0000256" key="1">
    <source>
        <dbReference type="SAM" id="MobiDB-lite"/>
    </source>
</evidence>
<proteinExistence type="predicted"/>
<evidence type="ECO:0000313" key="3">
    <source>
        <dbReference type="Proteomes" id="UP001180487"/>
    </source>
</evidence>
<evidence type="ECO:0008006" key="4">
    <source>
        <dbReference type="Google" id="ProtNLM"/>
    </source>
</evidence>
<dbReference type="EMBL" id="JAVDXT010000001">
    <property type="protein sequence ID" value="MDR7377116.1"/>
    <property type="molecule type" value="Genomic_DNA"/>
</dbReference>
<evidence type="ECO:0000313" key="2">
    <source>
        <dbReference type="EMBL" id="MDR7377116.1"/>
    </source>
</evidence>
<keyword evidence="3" id="KW-1185">Reference proteome</keyword>
<feature type="region of interest" description="Disordered" evidence="1">
    <location>
        <begin position="201"/>
        <end position="234"/>
    </location>
</feature>
<gene>
    <name evidence="2" type="ORF">J2X19_001774</name>
</gene>
<protein>
    <recommendedName>
        <fullName evidence="4">DUF4123 domain-containing protein</fullName>
    </recommendedName>
</protein>
<accession>A0ABU2C741</accession>
<organism evidence="2 3">
    <name type="scientific">Rhodoferax ferrireducens</name>
    <dbReference type="NCBI Taxonomy" id="192843"/>
    <lineage>
        <taxon>Bacteria</taxon>
        <taxon>Pseudomonadati</taxon>
        <taxon>Pseudomonadota</taxon>
        <taxon>Betaproteobacteria</taxon>
        <taxon>Burkholderiales</taxon>
        <taxon>Comamonadaceae</taxon>
        <taxon>Rhodoferax</taxon>
    </lineage>
</organism>
<sequence>MNRLQAELRRLYLLGHPTDDGSDAEEVGLVSPEGGVRAMVLELARPADWNALSTVWRGVQADLELPAPAIAISGSDGYQLWFSLLEPVPAVDARRFLESLRLRYLGHIAPGRIGILPAADAAALGHIRQARVVPGLMDETGRWSAYVAPDLAAVFSDEPWLDICPSPDAQADVLSRLVSIKAADFQMRLAQLDSAAKTATSHMTSATIDGGERRGEQGATAAAPSGDSPDPKRFLLDVMGDTRVELQLRIQAAQALLPYFEIRPPSGT</sequence>
<dbReference type="Proteomes" id="UP001180487">
    <property type="component" value="Unassembled WGS sequence"/>
</dbReference>
<comment type="caution">
    <text evidence="2">The sequence shown here is derived from an EMBL/GenBank/DDBJ whole genome shotgun (WGS) entry which is preliminary data.</text>
</comment>
<reference evidence="2 3" key="1">
    <citation type="submission" date="2023-07" db="EMBL/GenBank/DDBJ databases">
        <title>Sorghum-associated microbial communities from plants grown in Nebraska, USA.</title>
        <authorList>
            <person name="Schachtman D."/>
        </authorList>
    </citation>
    <scope>NUCLEOTIDE SEQUENCE [LARGE SCALE GENOMIC DNA]</scope>
    <source>
        <strain evidence="2 3">BE313</strain>
    </source>
</reference>
<name>A0ABU2C741_9BURK</name>